<sequence length="117" mass="13669">MDTQDSAAEIAQISYLVSDGRVFLGSLGEYDSRKTLFLDFPMSTDLYMPVVLVLYEYLVTFSAEVQLFWRRDITGASILFFVNRYMMLSYVLISLLWYWPKYTAFVFKSGVLARTFF</sequence>
<dbReference type="Proteomes" id="UP000230002">
    <property type="component" value="Unassembled WGS sequence"/>
</dbReference>
<comment type="caution">
    <text evidence="3">The sequence shown here is derived from an EMBL/GenBank/DDBJ whole genome shotgun (WGS) entry which is preliminary data.</text>
</comment>
<name>A0A2G8S980_9APHY</name>
<evidence type="ECO:0000313" key="4">
    <source>
        <dbReference type="Proteomes" id="UP000230002"/>
    </source>
</evidence>
<feature type="transmembrane region" description="Helical" evidence="1">
    <location>
        <begin position="81"/>
        <end position="99"/>
    </location>
</feature>
<dbReference type="InterPro" id="IPR045340">
    <property type="entry name" value="DUF6533"/>
</dbReference>
<feature type="transmembrane region" description="Helical" evidence="1">
    <location>
        <begin position="46"/>
        <end position="69"/>
    </location>
</feature>
<keyword evidence="1" id="KW-0472">Membrane</keyword>
<proteinExistence type="predicted"/>
<organism evidence="3 4">
    <name type="scientific">Ganoderma sinense ZZ0214-1</name>
    <dbReference type="NCBI Taxonomy" id="1077348"/>
    <lineage>
        <taxon>Eukaryota</taxon>
        <taxon>Fungi</taxon>
        <taxon>Dikarya</taxon>
        <taxon>Basidiomycota</taxon>
        <taxon>Agaricomycotina</taxon>
        <taxon>Agaricomycetes</taxon>
        <taxon>Polyporales</taxon>
        <taxon>Polyporaceae</taxon>
        <taxon>Ganoderma</taxon>
    </lineage>
</organism>
<accession>A0A2G8S980</accession>
<dbReference type="EMBL" id="AYKW01000015">
    <property type="protein sequence ID" value="PIL30323.1"/>
    <property type="molecule type" value="Genomic_DNA"/>
</dbReference>
<protein>
    <recommendedName>
        <fullName evidence="2">DUF6533 domain-containing protein</fullName>
    </recommendedName>
</protein>
<dbReference type="Pfam" id="PF20151">
    <property type="entry name" value="DUF6533"/>
    <property type="match status" value="1"/>
</dbReference>
<keyword evidence="1" id="KW-0812">Transmembrane</keyword>
<keyword evidence="4" id="KW-1185">Reference proteome</keyword>
<gene>
    <name evidence="3" type="ORF">GSI_07507</name>
</gene>
<dbReference type="AlphaFoldDB" id="A0A2G8S980"/>
<evidence type="ECO:0000256" key="1">
    <source>
        <dbReference type="SAM" id="Phobius"/>
    </source>
</evidence>
<reference evidence="3 4" key="1">
    <citation type="journal article" date="2015" name="Sci. Rep.">
        <title>Chromosome-level genome map provides insights into diverse defense mechanisms in the medicinal fungus Ganoderma sinense.</title>
        <authorList>
            <person name="Zhu Y."/>
            <person name="Xu J."/>
            <person name="Sun C."/>
            <person name="Zhou S."/>
            <person name="Xu H."/>
            <person name="Nelson D.R."/>
            <person name="Qian J."/>
            <person name="Song J."/>
            <person name="Luo H."/>
            <person name="Xiang L."/>
            <person name="Li Y."/>
            <person name="Xu Z."/>
            <person name="Ji A."/>
            <person name="Wang L."/>
            <person name="Lu S."/>
            <person name="Hayward A."/>
            <person name="Sun W."/>
            <person name="Li X."/>
            <person name="Schwartz D.C."/>
            <person name="Wang Y."/>
            <person name="Chen S."/>
        </authorList>
    </citation>
    <scope>NUCLEOTIDE SEQUENCE [LARGE SCALE GENOMIC DNA]</scope>
    <source>
        <strain evidence="3 4">ZZ0214-1</strain>
    </source>
</reference>
<keyword evidence="1" id="KW-1133">Transmembrane helix</keyword>
<evidence type="ECO:0000259" key="2">
    <source>
        <dbReference type="Pfam" id="PF20151"/>
    </source>
</evidence>
<evidence type="ECO:0000313" key="3">
    <source>
        <dbReference type="EMBL" id="PIL30323.1"/>
    </source>
</evidence>
<feature type="domain" description="DUF6533" evidence="2">
    <location>
        <begin position="50"/>
        <end position="88"/>
    </location>
</feature>
<dbReference type="OrthoDB" id="2745134at2759"/>